<sequence length="72" mass="7452">MPRLMPAWRNAFIVADAMPARSAGTWAITAMPVAGTAKPMPMPSSISKALACPRDVAGWNVAIAHSATATST</sequence>
<evidence type="ECO:0000313" key="2">
    <source>
        <dbReference type="Proteomes" id="UP000717996"/>
    </source>
</evidence>
<name>A0A9P6XLV5_RHIOR</name>
<accession>A0A9P6XLV5</accession>
<protein>
    <submittedName>
        <fullName evidence="1">Uncharacterized protein</fullName>
    </submittedName>
</protein>
<proteinExistence type="predicted"/>
<reference evidence="1" key="1">
    <citation type="journal article" date="2020" name="Microb. Genom.">
        <title>Genetic diversity of clinical and environmental Mucorales isolates obtained from an investigation of mucormycosis cases among solid organ transplant recipients.</title>
        <authorList>
            <person name="Nguyen M.H."/>
            <person name="Kaul D."/>
            <person name="Muto C."/>
            <person name="Cheng S.J."/>
            <person name="Richter R.A."/>
            <person name="Bruno V.M."/>
            <person name="Liu G."/>
            <person name="Beyhan S."/>
            <person name="Sundermann A.J."/>
            <person name="Mounaud S."/>
            <person name="Pasculle A.W."/>
            <person name="Nierman W.C."/>
            <person name="Driscoll E."/>
            <person name="Cumbie R."/>
            <person name="Clancy C.J."/>
            <person name="Dupont C.L."/>
        </authorList>
    </citation>
    <scope>NUCLEOTIDE SEQUENCE</scope>
    <source>
        <strain evidence="1">GL16</strain>
    </source>
</reference>
<dbReference type="AlphaFoldDB" id="A0A9P6XLV5"/>
<gene>
    <name evidence="1" type="ORF">G6F51_014574</name>
</gene>
<comment type="caution">
    <text evidence="1">The sequence shown here is derived from an EMBL/GenBank/DDBJ whole genome shotgun (WGS) entry which is preliminary data.</text>
</comment>
<organism evidence="1 2">
    <name type="scientific">Rhizopus oryzae</name>
    <name type="common">Mucormycosis agent</name>
    <name type="synonym">Rhizopus arrhizus var. delemar</name>
    <dbReference type="NCBI Taxonomy" id="64495"/>
    <lineage>
        <taxon>Eukaryota</taxon>
        <taxon>Fungi</taxon>
        <taxon>Fungi incertae sedis</taxon>
        <taxon>Mucoromycota</taxon>
        <taxon>Mucoromycotina</taxon>
        <taxon>Mucoromycetes</taxon>
        <taxon>Mucorales</taxon>
        <taxon>Mucorineae</taxon>
        <taxon>Rhizopodaceae</taxon>
        <taxon>Rhizopus</taxon>
    </lineage>
</organism>
<dbReference type="EMBL" id="JAANIT010012219">
    <property type="protein sequence ID" value="KAG1522836.1"/>
    <property type="molecule type" value="Genomic_DNA"/>
</dbReference>
<evidence type="ECO:0000313" key="1">
    <source>
        <dbReference type="EMBL" id="KAG1522836.1"/>
    </source>
</evidence>
<dbReference type="Proteomes" id="UP000717996">
    <property type="component" value="Unassembled WGS sequence"/>
</dbReference>